<reference evidence="1" key="1">
    <citation type="submission" date="2016-05" db="EMBL/GenBank/DDBJ databases">
        <authorList>
            <person name="Lavstsen T."/>
            <person name="Jespersen J.S."/>
        </authorList>
    </citation>
    <scope>NUCLEOTIDE SEQUENCE</scope>
    <source>
        <tissue evidence="1">Brain</tissue>
    </source>
</reference>
<gene>
    <name evidence="1" type="primary">Nfu_g_1_014170</name>
</gene>
<dbReference type="EMBL" id="HAED01022202">
    <property type="protein sequence ID" value="SBR08955.1"/>
    <property type="molecule type" value="Transcribed_RNA"/>
</dbReference>
<feature type="non-terminal residue" evidence="1">
    <location>
        <position position="1"/>
    </location>
</feature>
<evidence type="ECO:0000313" key="1">
    <source>
        <dbReference type="EMBL" id="SBR08955.1"/>
    </source>
</evidence>
<proteinExistence type="predicted"/>
<protein>
    <submittedName>
        <fullName evidence="1">Uncharacterized protein</fullName>
    </submittedName>
</protein>
<accession>A0A1A8JG89</accession>
<name>A0A1A8JG89_NOTKU</name>
<organism evidence="1">
    <name type="scientific">Nothobranchius kuhntae</name>
    <name type="common">Beira killifish</name>
    <dbReference type="NCBI Taxonomy" id="321403"/>
    <lineage>
        <taxon>Eukaryota</taxon>
        <taxon>Metazoa</taxon>
        <taxon>Chordata</taxon>
        <taxon>Craniata</taxon>
        <taxon>Vertebrata</taxon>
        <taxon>Euteleostomi</taxon>
        <taxon>Actinopterygii</taxon>
        <taxon>Neopterygii</taxon>
        <taxon>Teleostei</taxon>
        <taxon>Neoteleostei</taxon>
        <taxon>Acanthomorphata</taxon>
        <taxon>Ovalentaria</taxon>
        <taxon>Atherinomorphae</taxon>
        <taxon>Cyprinodontiformes</taxon>
        <taxon>Nothobranchiidae</taxon>
        <taxon>Nothobranchius</taxon>
    </lineage>
</organism>
<reference evidence="1" key="2">
    <citation type="submission" date="2016-06" db="EMBL/GenBank/DDBJ databases">
        <title>The genome of a short-lived fish provides insights into sex chromosome evolution and the genetic control of aging.</title>
        <authorList>
            <person name="Reichwald K."/>
            <person name="Felder M."/>
            <person name="Petzold A."/>
            <person name="Koch P."/>
            <person name="Groth M."/>
            <person name="Platzer M."/>
        </authorList>
    </citation>
    <scope>NUCLEOTIDE SEQUENCE</scope>
    <source>
        <tissue evidence="1">Brain</tissue>
    </source>
</reference>
<dbReference type="AlphaFoldDB" id="A0A1A8JG89"/>
<sequence length="47" mass="5244">KDRRHSGSPQSQHLVHEDKPAVGFLLTLDTRGPKHKGNKLEGFIVIV</sequence>